<evidence type="ECO:0008006" key="9">
    <source>
        <dbReference type="Google" id="ProtNLM"/>
    </source>
</evidence>
<evidence type="ECO:0000313" key="7">
    <source>
        <dbReference type="EMBL" id="KPV42812.1"/>
    </source>
</evidence>
<gene>
    <name evidence="7" type="ORF">AN477_15885</name>
</gene>
<dbReference type="STRING" id="471514.AN477_15885"/>
<comment type="similarity">
    <text evidence="2">Belongs to the glycosyltransferase 28 family.</text>
</comment>
<keyword evidence="8" id="KW-1185">Reference proteome</keyword>
<dbReference type="EMBL" id="LJCO01000069">
    <property type="protein sequence ID" value="KPV42812.1"/>
    <property type="molecule type" value="Genomic_DNA"/>
</dbReference>
<dbReference type="Proteomes" id="UP000050482">
    <property type="component" value="Unassembled WGS sequence"/>
</dbReference>
<accession>A0A0P9CT41</accession>
<dbReference type="PANTHER" id="PTHR43025:SF3">
    <property type="entry name" value="MONOGALACTOSYLDIACYLGLYCEROL SYNTHASE 1, CHLOROPLASTIC"/>
    <property type="match status" value="1"/>
</dbReference>
<protein>
    <recommendedName>
        <fullName evidence="9">Galactosyldiacylglycerol synthase</fullName>
    </recommendedName>
</protein>
<dbReference type="InterPro" id="IPR007235">
    <property type="entry name" value="Glyco_trans_28_C"/>
</dbReference>
<reference evidence="7 8" key="1">
    <citation type="submission" date="2015-09" db="EMBL/GenBank/DDBJ databases">
        <title>Draft genome sequence of Alicyclobacillus ferrooxydans DSM 22381.</title>
        <authorList>
            <person name="Hemp J."/>
        </authorList>
    </citation>
    <scope>NUCLEOTIDE SEQUENCE [LARGE SCALE GENOMIC DNA]</scope>
    <source>
        <strain evidence="7 8">TC-34</strain>
    </source>
</reference>
<dbReference type="Gene3D" id="3.40.50.2000">
    <property type="entry name" value="Glycogen Phosphorylase B"/>
    <property type="match status" value="1"/>
</dbReference>
<dbReference type="InterPro" id="IPR009695">
    <property type="entry name" value="Diacylglyc_glucosyltr_N"/>
</dbReference>
<dbReference type="GO" id="GO:0016020">
    <property type="term" value="C:membrane"/>
    <property type="evidence" value="ECO:0007669"/>
    <property type="project" value="UniProtKB-SubCell"/>
</dbReference>
<comment type="caution">
    <text evidence="7">The sequence shown here is derived from an EMBL/GenBank/DDBJ whole genome shotgun (WGS) entry which is preliminary data.</text>
</comment>
<dbReference type="Pfam" id="PF04101">
    <property type="entry name" value="Glyco_tran_28_C"/>
    <property type="match status" value="1"/>
</dbReference>
<comment type="subcellular location">
    <subcellularLocation>
        <location evidence="1">Membrane</location>
    </subcellularLocation>
</comment>
<feature type="domain" description="Glycosyl transferase family 28 C-terminal" evidence="5">
    <location>
        <begin position="209"/>
        <end position="347"/>
    </location>
</feature>
<sequence length="388" mass="43052">MTGLSKLLVLSASYGAGHEQAANAVRDALLKMSPQTDVRIVDYMHHVHPTLDSIVKYCYLKSVRYAPALYGWFYKGTSQIPPSSLIQRQLNSLGIESLAEELEAYDPDVVFSTFPTPAGVVSFLRQQGRTNVPSATVITDHAIHSQWIHPETDMYFVGSQHVKHGLMARGIPASTIHVTGIPIRPAFLQTFDKASLCQKYGVRPDLPIVLVMGGAYGVMGDIQQICEELFSYPYPVQTIVVSGRNERMAAQLSEMLPNATNPAYVFGYVSEVYELMAIADLMITKAGGLTISEALAMQLPMLLYRPIPGQEVQNAKYLVRSGVAVLARNRRQVSERLHELLVQNPDKIGAMRRRSLRVRKLSAAESIAEKLLDLGSLRKPRANYSYPY</sequence>
<keyword evidence="4" id="KW-0808">Transferase</keyword>
<organism evidence="7 8">
    <name type="scientific">Alicyclobacillus ferrooxydans</name>
    <dbReference type="NCBI Taxonomy" id="471514"/>
    <lineage>
        <taxon>Bacteria</taxon>
        <taxon>Bacillati</taxon>
        <taxon>Bacillota</taxon>
        <taxon>Bacilli</taxon>
        <taxon>Bacillales</taxon>
        <taxon>Alicyclobacillaceae</taxon>
        <taxon>Alicyclobacillus</taxon>
    </lineage>
</organism>
<evidence type="ECO:0000259" key="6">
    <source>
        <dbReference type="Pfam" id="PF06925"/>
    </source>
</evidence>
<dbReference type="GO" id="GO:0009247">
    <property type="term" value="P:glycolipid biosynthetic process"/>
    <property type="evidence" value="ECO:0007669"/>
    <property type="project" value="InterPro"/>
</dbReference>
<dbReference type="Pfam" id="PF06925">
    <property type="entry name" value="MGDG_synth"/>
    <property type="match status" value="1"/>
</dbReference>
<dbReference type="RefSeq" id="WP_054970142.1">
    <property type="nucleotide sequence ID" value="NZ_LJCO01000069.1"/>
</dbReference>
<evidence type="ECO:0000313" key="8">
    <source>
        <dbReference type="Proteomes" id="UP000050482"/>
    </source>
</evidence>
<dbReference type="AlphaFoldDB" id="A0A0P9CT41"/>
<dbReference type="SUPFAM" id="SSF53756">
    <property type="entry name" value="UDP-Glycosyltransferase/glycogen phosphorylase"/>
    <property type="match status" value="1"/>
</dbReference>
<evidence type="ECO:0000256" key="2">
    <source>
        <dbReference type="ARBA" id="ARBA00006962"/>
    </source>
</evidence>
<keyword evidence="3" id="KW-0328">Glycosyltransferase</keyword>
<evidence type="ECO:0000256" key="1">
    <source>
        <dbReference type="ARBA" id="ARBA00004370"/>
    </source>
</evidence>
<evidence type="ECO:0000256" key="3">
    <source>
        <dbReference type="ARBA" id="ARBA00022676"/>
    </source>
</evidence>
<evidence type="ECO:0000256" key="4">
    <source>
        <dbReference type="ARBA" id="ARBA00022679"/>
    </source>
</evidence>
<dbReference type="PANTHER" id="PTHR43025">
    <property type="entry name" value="MONOGALACTOSYLDIACYLGLYCEROL SYNTHASE"/>
    <property type="match status" value="1"/>
</dbReference>
<dbReference type="OrthoDB" id="9815663at2"/>
<evidence type="ECO:0000259" key="5">
    <source>
        <dbReference type="Pfam" id="PF04101"/>
    </source>
</evidence>
<dbReference type="PATRIC" id="fig|471514.4.peg.4863"/>
<dbReference type="GO" id="GO:0016758">
    <property type="term" value="F:hexosyltransferase activity"/>
    <property type="evidence" value="ECO:0007669"/>
    <property type="project" value="InterPro"/>
</dbReference>
<dbReference type="InterPro" id="IPR050519">
    <property type="entry name" value="Glycosyltransf_28_UgtP"/>
</dbReference>
<name>A0A0P9CT41_9BACL</name>
<proteinExistence type="inferred from homology"/>
<feature type="domain" description="Diacylglycerol glucosyltransferase N-terminal" evidence="6">
    <location>
        <begin position="18"/>
        <end position="183"/>
    </location>
</feature>